<dbReference type="Proteomes" id="UP000516437">
    <property type="component" value="Chromosome 8"/>
</dbReference>
<proteinExistence type="predicted"/>
<evidence type="ECO:0000313" key="3">
    <source>
        <dbReference type="EMBL" id="KAB1202480.1"/>
    </source>
</evidence>
<evidence type="ECO:0000313" key="2">
    <source>
        <dbReference type="EMBL" id="KAB1202479.1"/>
    </source>
</evidence>
<dbReference type="OrthoDB" id="1746151at2759"/>
<feature type="domain" description="PB1-like" evidence="1">
    <location>
        <begin position="7"/>
        <end position="101"/>
    </location>
</feature>
<keyword evidence="4" id="KW-1185">Reference proteome</keyword>
<reference evidence="2" key="1">
    <citation type="submission" date="2018-07" db="EMBL/GenBank/DDBJ databases">
        <authorList>
            <person name="Gao Z.-S."/>
            <person name="Jia H.-M."/>
            <person name="Jia H.-J."/>
            <person name="Cai Q.-L."/>
            <person name="Wang Y."/>
            <person name="Zhao H.-B."/>
        </authorList>
    </citation>
    <scope>NUCLEOTIDE SEQUENCE</scope>
    <source>
        <tissue evidence="2">Leaves</tissue>
    </source>
</reference>
<dbReference type="EMBL" id="RXIC02000026">
    <property type="protein sequence ID" value="KAB1202480.1"/>
    <property type="molecule type" value="Genomic_DNA"/>
</dbReference>
<protein>
    <recommendedName>
        <fullName evidence="1">PB1-like domain-containing protein</fullName>
    </recommendedName>
</protein>
<dbReference type="InterPro" id="IPR058594">
    <property type="entry name" value="PB1-like_dom_pln"/>
</dbReference>
<evidence type="ECO:0000313" key="4">
    <source>
        <dbReference type="Proteomes" id="UP000516437"/>
    </source>
</evidence>
<reference evidence="2" key="3">
    <citation type="submission" date="2019-09" db="EMBL/GenBank/DDBJ databases">
        <authorList>
            <person name="Gao Z."/>
        </authorList>
    </citation>
    <scope>NUCLEOTIDE SEQUENCE</scope>
    <source>
        <tissue evidence="2">Leaves</tissue>
    </source>
</reference>
<comment type="caution">
    <text evidence="2">The sequence shown here is derived from an EMBL/GenBank/DDBJ whole genome shotgun (WGS) entry which is preliminary data.</text>
</comment>
<dbReference type="AlphaFoldDB" id="A0A6A1UQ70"/>
<accession>A0A6A1UQ70</accession>
<sequence length="103" mass="11964">MGDGLFYFEVHQDGKFNRYDGCNYENETVNVHGEPYDPYCLSFFEVEDIVKNYGYKSGDLSYYKESSIDLVDGLHLLSSDQDVLWMVSTLEGQHMFVLYVVSF</sequence>
<name>A0A6A1UQ70_9ROSI</name>
<dbReference type="EMBL" id="RXIC02000026">
    <property type="protein sequence ID" value="KAB1202479.1"/>
    <property type="molecule type" value="Genomic_DNA"/>
</dbReference>
<reference evidence="2 4" key="2">
    <citation type="journal article" date="2019" name="Plant Biotechnol. J.">
        <title>The red bayberry genome and genetic basis of sex determination.</title>
        <authorList>
            <person name="Jia H.M."/>
            <person name="Jia H.J."/>
            <person name="Cai Q.L."/>
            <person name="Wang Y."/>
            <person name="Zhao H.B."/>
            <person name="Yang W.F."/>
            <person name="Wang G.Y."/>
            <person name="Li Y.H."/>
            <person name="Zhan D.L."/>
            <person name="Shen Y.T."/>
            <person name="Niu Q.F."/>
            <person name="Chang L."/>
            <person name="Qiu J."/>
            <person name="Zhao L."/>
            <person name="Xie H.B."/>
            <person name="Fu W.Y."/>
            <person name="Jin J."/>
            <person name="Li X.W."/>
            <person name="Jiao Y."/>
            <person name="Zhou C.C."/>
            <person name="Tu T."/>
            <person name="Chai C.Y."/>
            <person name="Gao J.L."/>
            <person name="Fan L.J."/>
            <person name="van de Weg E."/>
            <person name="Wang J.Y."/>
            <person name="Gao Z.S."/>
        </authorList>
    </citation>
    <scope>NUCLEOTIDE SEQUENCE [LARGE SCALE GENOMIC DNA]</scope>
    <source>
        <tissue evidence="2">Leaves</tissue>
    </source>
</reference>
<organism evidence="2 4">
    <name type="scientific">Morella rubra</name>
    <name type="common">Chinese bayberry</name>
    <dbReference type="NCBI Taxonomy" id="262757"/>
    <lineage>
        <taxon>Eukaryota</taxon>
        <taxon>Viridiplantae</taxon>
        <taxon>Streptophyta</taxon>
        <taxon>Embryophyta</taxon>
        <taxon>Tracheophyta</taxon>
        <taxon>Spermatophyta</taxon>
        <taxon>Magnoliopsida</taxon>
        <taxon>eudicotyledons</taxon>
        <taxon>Gunneridae</taxon>
        <taxon>Pentapetalae</taxon>
        <taxon>rosids</taxon>
        <taxon>fabids</taxon>
        <taxon>Fagales</taxon>
        <taxon>Myricaceae</taxon>
        <taxon>Morella</taxon>
    </lineage>
</organism>
<gene>
    <name evidence="2" type="ORF">CJ030_MR8G006229</name>
    <name evidence="3" type="ORF">CJ030_MR8G006230</name>
</gene>
<dbReference type="Pfam" id="PF26130">
    <property type="entry name" value="PB1-like"/>
    <property type="match status" value="1"/>
</dbReference>
<evidence type="ECO:0000259" key="1">
    <source>
        <dbReference type="Pfam" id="PF26130"/>
    </source>
</evidence>